<keyword evidence="10" id="KW-1185">Reference proteome</keyword>
<feature type="compositionally biased region" description="Low complexity" evidence="7">
    <location>
        <begin position="113"/>
        <end position="122"/>
    </location>
</feature>
<evidence type="ECO:0000256" key="8">
    <source>
        <dbReference type="SAM" id="Phobius"/>
    </source>
</evidence>
<reference evidence="9 10" key="1">
    <citation type="submission" date="2017-03" db="EMBL/GenBank/DDBJ databases">
        <title>Genome Survey of Euroglyphus maynei.</title>
        <authorList>
            <person name="Arlian L.G."/>
            <person name="Morgan M.S."/>
            <person name="Rider S.D."/>
        </authorList>
    </citation>
    <scope>NUCLEOTIDE SEQUENCE [LARGE SCALE GENOMIC DNA]</scope>
    <source>
        <strain evidence="9">Arlian Lab</strain>
        <tissue evidence="9">Whole body</tissue>
    </source>
</reference>
<evidence type="ECO:0000256" key="6">
    <source>
        <dbReference type="ARBA" id="ARBA00023136"/>
    </source>
</evidence>
<feature type="transmembrane region" description="Helical" evidence="8">
    <location>
        <begin position="35"/>
        <end position="56"/>
    </location>
</feature>
<keyword evidence="3 8" id="KW-0812">Transmembrane</keyword>
<evidence type="ECO:0000256" key="3">
    <source>
        <dbReference type="ARBA" id="ARBA00022692"/>
    </source>
</evidence>
<feature type="transmembrane region" description="Helical" evidence="8">
    <location>
        <begin position="68"/>
        <end position="85"/>
    </location>
</feature>
<evidence type="ECO:0000313" key="9">
    <source>
        <dbReference type="EMBL" id="OTF74642.1"/>
    </source>
</evidence>
<gene>
    <name evidence="9" type="ORF">BLA29_009321</name>
</gene>
<keyword evidence="6 8" id="KW-0472">Membrane</keyword>
<evidence type="ECO:0000256" key="4">
    <source>
        <dbReference type="ARBA" id="ARBA00022889"/>
    </source>
</evidence>
<dbReference type="GO" id="GO:0007155">
    <property type="term" value="P:cell adhesion"/>
    <property type="evidence" value="ECO:0007669"/>
    <property type="project" value="UniProtKB-KW"/>
</dbReference>
<feature type="region of interest" description="Disordered" evidence="7">
    <location>
        <begin position="102"/>
        <end position="122"/>
    </location>
</feature>
<evidence type="ECO:0000256" key="2">
    <source>
        <dbReference type="ARBA" id="ARBA00008141"/>
    </source>
</evidence>
<dbReference type="InterPro" id="IPR007007">
    <property type="entry name" value="Ninjurin"/>
</dbReference>
<dbReference type="AlphaFoldDB" id="A0A1Y3B1D9"/>
<evidence type="ECO:0000256" key="7">
    <source>
        <dbReference type="SAM" id="MobiDB-lite"/>
    </source>
</evidence>
<dbReference type="EMBL" id="MUJZ01046073">
    <property type="protein sequence ID" value="OTF74642.1"/>
    <property type="molecule type" value="Genomic_DNA"/>
</dbReference>
<dbReference type="GO" id="GO:0016020">
    <property type="term" value="C:membrane"/>
    <property type="evidence" value="ECO:0007669"/>
    <property type="project" value="UniProtKB-SubCell"/>
</dbReference>
<dbReference type="Proteomes" id="UP000194236">
    <property type="component" value="Unassembled WGS sequence"/>
</dbReference>
<feature type="transmembrane region" description="Helical" evidence="8">
    <location>
        <begin position="144"/>
        <end position="166"/>
    </location>
</feature>
<accession>A0A1Y3B1D9</accession>
<organism evidence="9 10">
    <name type="scientific">Euroglyphus maynei</name>
    <name type="common">Mayne's house dust mite</name>
    <dbReference type="NCBI Taxonomy" id="6958"/>
    <lineage>
        <taxon>Eukaryota</taxon>
        <taxon>Metazoa</taxon>
        <taxon>Ecdysozoa</taxon>
        <taxon>Arthropoda</taxon>
        <taxon>Chelicerata</taxon>
        <taxon>Arachnida</taxon>
        <taxon>Acari</taxon>
        <taxon>Acariformes</taxon>
        <taxon>Sarcoptiformes</taxon>
        <taxon>Astigmata</taxon>
        <taxon>Psoroptidia</taxon>
        <taxon>Analgoidea</taxon>
        <taxon>Pyroglyphidae</taxon>
        <taxon>Pyroglyphinae</taxon>
        <taxon>Euroglyphus</taxon>
    </lineage>
</organism>
<evidence type="ECO:0000256" key="5">
    <source>
        <dbReference type="ARBA" id="ARBA00022989"/>
    </source>
</evidence>
<dbReference type="PANTHER" id="PTHR12316">
    <property type="entry name" value="NINJURIN-RELATED"/>
    <property type="match status" value="1"/>
</dbReference>
<evidence type="ECO:0000256" key="1">
    <source>
        <dbReference type="ARBA" id="ARBA00004141"/>
    </source>
</evidence>
<dbReference type="PANTHER" id="PTHR12316:SF17">
    <property type="entry name" value="NINJURIN C, ISOFORM D"/>
    <property type="match status" value="1"/>
</dbReference>
<proteinExistence type="inferred from homology"/>
<dbReference type="GO" id="GO:0042246">
    <property type="term" value="P:tissue regeneration"/>
    <property type="evidence" value="ECO:0007669"/>
    <property type="project" value="InterPro"/>
</dbReference>
<comment type="subcellular location">
    <subcellularLocation>
        <location evidence="1">Membrane</location>
        <topology evidence="1">Multi-pass membrane protein</topology>
    </subcellularLocation>
</comment>
<name>A0A1Y3B1D9_EURMA</name>
<comment type="caution">
    <text evidence="9">The sequence shown here is derived from an EMBL/GenBank/DDBJ whole genome shotgun (WGS) entry which is preliminary data.</text>
</comment>
<dbReference type="Pfam" id="PF04923">
    <property type="entry name" value="Ninjurin"/>
    <property type="match status" value="1"/>
</dbReference>
<keyword evidence="4" id="KW-0130">Cell adhesion</keyword>
<sequence length="186" mass="20429">MSRSRALSLGSILSGGGGGEDMITIESNHIGIRNAQHLTIAGGFLDFALFVADVEHLKFLLDTGSDHVKYYTLLIVMICASLILQNNKPKATYQRSFKAKDGNKTESSYQNGQQTSSATSQSISVPFEKNQIVSINDKEKVETINHITICLVTLIAILNVFITVFGDRTSINVEKMNHLRNHTLSS</sequence>
<evidence type="ECO:0000313" key="10">
    <source>
        <dbReference type="Proteomes" id="UP000194236"/>
    </source>
</evidence>
<dbReference type="OrthoDB" id="6114058at2759"/>
<protein>
    <submittedName>
        <fullName evidence="9">Uncharacterized protein</fullName>
    </submittedName>
</protein>
<keyword evidence="5 8" id="KW-1133">Transmembrane helix</keyword>
<comment type="similarity">
    <text evidence="2">Belongs to the ninjurin family.</text>
</comment>